<dbReference type="EMBL" id="CP061379">
    <property type="protein sequence ID" value="QPF90723.1"/>
    <property type="molecule type" value="Genomic_DNA"/>
</dbReference>
<dbReference type="GO" id="GO:0016829">
    <property type="term" value="F:lyase activity"/>
    <property type="evidence" value="ECO:0007669"/>
    <property type="project" value="InterPro"/>
</dbReference>
<evidence type="ECO:0000313" key="5">
    <source>
        <dbReference type="Proteomes" id="UP000594621"/>
    </source>
</evidence>
<dbReference type="Proteomes" id="UP000594621">
    <property type="component" value="Chromosome"/>
</dbReference>
<comment type="similarity">
    <text evidence="1">Belongs to the PrpD family.</text>
</comment>
<dbReference type="Gene3D" id="3.30.1330.120">
    <property type="entry name" value="2-methylcitrate dehydratase PrpD"/>
    <property type="match status" value="1"/>
</dbReference>
<dbReference type="Pfam" id="PF03972">
    <property type="entry name" value="MmgE_PrpD_N"/>
    <property type="match status" value="1"/>
</dbReference>
<evidence type="ECO:0000259" key="2">
    <source>
        <dbReference type="Pfam" id="PF03972"/>
    </source>
</evidence>
<dbReference type="InterPro" id="IPR042183">
    <property type="entry name" value="MmgE/PrpD_sf_1"/>
</dbReference>
<sequence>MDASNGANATSSIGEIVDRIVELRRKPAPENVVQLARHCLLDWIGVALAAANDPVIEKLRGAVASSSNGFTLVGTRERTSLDAALLINGAAGHILDFDDVHAAVPGHVTVAIAPVVLTLAEVGKGTWNDLITAFVAGYEGMCALSRLMGPAHPRKGFHATATMGTFGAAIAASSFMSASRTETLSAIAIAATQAAGLRAAFGTPLKSIQVGRASVNGHLSATLAMSGLSAPETVFSGIDGFALTHEGGPEQPHAAERGYFIPDTVFKYDASCFVTHAPIECARKARETMPIPFESVSKIEVRIHPHAERICAIRYPKTFLQAKFSLHHTVAMTLLGISTGNLANFEDYISDPDIESWRQKVELLYDGKVGETASFVRVILNDGAAKEFSCDSNKPETNLALQEERLASKFMTLASPILGDDQASEICRTVLRCDRKASVGTLFSLLRPQG</sequence>
<dbReference type="PANTHER" id="PTHR16943">
    <property type="entry name" value="2-METHYLCITRATE DEHYDRATASE-RELATED"/>
    <property type="match status" value="1"/>
</dbReference>
<evidence type="ECO:0000256" key="1">
    <source>
        <dbReference type="ARBA" id="ARBA00006174"/>
    </source>
</evidence>
<keyword evidence="5" id="KW-1185">Reference proteome</keyword>
<dbReference type="InterPro" id="IPR005656">
    <property type="entry name" value="MmgE_PrpD"/>
</dbReference>
<protein>
    <submittedName>
        <fullName evidence="4">MmgE/PrpD family protein</fullName>
    </submittedName>
</protein>
<accession>A0A7S9D458</accession>
<organism evidence="4 5">
    <name type="scientific">Bradyrhizobium commune</name>
    <dbReference type="NCBI Taxonomy" id="83627"/>
    <lineage>
        <taxon>Bacteria</taxon>
        <taxon>Pseudomonadati</taxon>
        <taxon>Pseudomonadota</taxon>
        <taxon>Alphaproteobacteria</taxon>
        <taxon>Hyphomicrobiales</taxon>
        <taxon>Nitrobacteraceae</taxon>
        <taxon>Bradyrhizobium</taxon>
    </lineage>
</organism>
<reference evidence="4 5" key="1">
    <citation type="submission" date="2020-09" db="EMBL/GenBank/DDBJ databases">
        <title>Complete genomes of bradyrhizobia occurring on native shrubby legumes in Australia.</title>
        <authorList>
            <person name="Lafay B."/>
        </authorList>
    </citation>
    <scope>NUCLEOTIDE SEQUENCE [LARGE SCALE GENOMIC DNA]</scope>
    <source>
        <strain evidence="4 5">BDV5040</strain>
    </source>
</reference>
<dbReference type="SUPFAM" id="SSF103378">
    <property type="entry name" value="2-methylcitrate dehydratase PrpD"/>
    <property type="match status" value="1"/>
</dbReference>
<dbReference type="Pfam" id="PF19305">
    <property type="entry name" value="MmgE_PrpD_C"/>
    <property type="match status" value="1"/>
</dbReference>
<name>A0A7S9D458_9BRAD</name>
<dbReference type="PANTHER" id="PTHR16943:SF8">
    <property type="entry name" value="2-METHYLCITRATE DEHYDRATASE"/>
    <property type="match status" value="1"/>
</dbReference>
<feature type="domain" description="MmgE/PrpD N-terminal" evidence="2">
    <location>
        <begin position="16"/>
        <end position="249"/>
    </location>
</feature>
<evidence type="ECO:0000313" key="4">
    <source>
        <dbReference type="EMBL" id="QPF90723.1"/>
    </source>
</evidence>
<dbReference type="InterPro" id="IPR045337">
    <property type="entry name" value="MmgE_PrpD_C"/>
</dbReference>
<evidence type="ECO:0000259" key="3">
    <source>
        <dbReference type="Pfam" id="PF19305"/>
    </source>
</evidence>
<dbReference type="RefSeq" id="WP_195800306.1">
    <property type="nucleotide sequence ID" value="NZ_CP061379.1"/>
</dbReference>
<dbReference type="KEGG" id="bcou:IC761_30255"/>
<dbReference type="InterPro" id="IPR045336">
    <property type="entry name" value="MmgE_PrpD_N"/>
</dbReference>
<dbReference type="AlphaFoldDB" id="A0A7S9D458"/>
<feature type="domain" description="MmgE/PrpD C-terminal" evidence="3">
    <location>
        <begin position="270"/>
        <end position="429"/>
    </location>
</feature>
<dbReference type="InterPro" id="IPR042188">
    <property type="entry name" value="MmgE/PrpD_sf_2"/>
</dbReference>
<dbReference type="InterPro" id="IPR036148">
    <property type="entry name" value="MmgE/PrpD_sf"/>
</dbReference>
<dbReference type="Gene3D" id="1.10.4100.10">
    <property type="entry name" value="2-methylcitrate dehydratase PrpD"/>
    <property type="match status" value="1"/>
</dbReference>
<gene>
    <name evidence="4" type="ORF">IC761_30255</name>
</gene>
<proteinExistence type="inferred from homology"/>